<protein>
    <submittedName>
        <fullName evidence="2">GL22429</fullName>
    </submittedName>
</protein>
<dbReference type="Proteomes" id="UP000008744">
    <property type="component" value="Unassembled WGS sequence"/>
</dbReference>
<feature type="region of interest" description="Disordered" evidence="1">
    <location>
        <begin position="64"/>
        <end position="96"/>
    </location>
</feature>
<organism evidence="3">
    <name type="scientific">Drosophila persimilis</name>
    <name type="common">Fruit fly</name>
    <dbReference type="NCBI Taxonomy" id="7234"/>
    <lineage>
        <taxon>Eukaryota</taxon>
        <taxon>Metazoa</taxon>
        <taxon>Ecdysozoa</taxon>
        <taxon>Arthropoda</taxon>
        <taxon>Hexapoda</taxon>
        <taxon>Insecta</taxon>
        <taxon>Pterygota</taxon>
        <taxon>Neoptera</taxon>
        <taxon>Endopterygota</taxon>
        <taxon>Diptera</taxon>
        <taxon>Brachycera</taxon>
        <taxon>Muscomorpha</taxon>
        <taxon>Ephydroidea</taxon>
        <taxon>Drosophilidae</taxon>
        <taxon>Drosophila</taxon>
        <taxon>Sophophora</taxon>
    </lineage>
</organism>
<feature type="compositionally biased region" description="Low complexity" evidence="1">
    <location>
        <begin position="182"/>
        <end position="193"/>
    </location>
</feature>
<name>B4H1P1_DROPE</name>
<dbReference type="AlphaFoldDB" id="B4H1P1"/>
<evidence type="ECO:0000313" key="3">
    <source>
        <dbReference type="Proteomes" id="UP000008744"/>
    </source>
</evidence>
<dbReference type="EMBL" id="CH479202">
    <property type="protein sequence ID" value="EDW30218.1"/>
    <property type="molecule type" value="Genomic_DNA"/>
</dbReference>
<proteinExistence type="predicted"/>
<gene>
    <name evidence="2" type="primary">Dper\GL22429</name>
    <name evidence="2" type="ORF">Dper_GL22429</name>
</gene>
<feature type="compositionally biased region" description="Basic and acidic residues" evidence="1">
    <location>
        <begin position="67"/>
        <end position="80"/>
    </location>
</feature>
<feature type="compositionally biased region" description="Polar residues" evidence="1">
    <location>
        <begin position="194"/>
        <end position="203"/>
    </location>
</feature>
<reference evidence="2 3" key="1">
    <citation type="journal article" date="2007" name="Nature">
        <title>Evolution of genes and genomes on the Drosophila phylogeny.</title>
        <authorList>
            <consortium name="Drosophila 12 Genomes Consortium"/>
            <person name="Clark A.G."/>
            <person name="Eisen M.B."/>
            <person name="Smith D.R."/>
            <person name="Bergman C.M."/>
            <person name="Oliver B."/>
            <person name="Markow T.A."/>
            <person name="Kaufman T.C."/>
            <person name="Kellis M."/>
            <person name="Gelbart W."/>
            <person name="Iyer V.N."/>
            <person name="Pollard D.A."/>
            <person name="Sackton T.B."/>
            <person name="Larracuente A.M."/>
            <person name="Singh N.D."/>
            <person name="Abad J.P."/>
            <person name="Abt D.N."/>
            <person name="Adryan B."/>
            <person name="Aguade M."/>
            <person name="Akashi H."/>
            <person name="Anderson W.W."/>
            <person name="Aquadro C.F."/>
            <person name="Ardell D.H."/>
            <person name="Arguello R."/>
            <person name="Artieri C.G."/>
            <person name="Barbash D.A."/>
            <person name="Barker D."/>
            <person name="Barsanti P."/>
            <person name="Batterham P."/>
            <person name="Batzoglou S."/>
            <person name="Begun D."/>
            <person name="Bhutkar A."/>
            <person name="Blanco E."/>
            <person name="Bosak S.A."/>
            <person name="Bradley R.K."/>
            <person name="Brand A.D."/>
            <person name="Brent M.R."/>
            <person name="Brooks A.N."/>
            <person name="Brown R.H."/>
            <person name="Butlin R.K."/>
            <person name="Caggese C."/>
            <person name="Calvi B.R."/>
            <person name="Bernardo de Carvalho A."/>
            <person name="Caspi A."/>
            <person name="Castrezana S."/>
            <person name="Celniker S.E."/>
            <person name="Chang J.L."/>
            <person name="Chapple C."/>
            <person name="Chatterji S."/>
            <person name="Chinwalla A."/>
            <person name="Civetta A."/>
            <person name="Clifton S.W."/>
            <person name="Comeron J.M."/>
            <person name="Costello J.C."/>
            <person name="Coyne J.A."/>
            <person name="Daub J."/>
            <person name="David R.G."/>
            <person name="Delcher A.L."/>
            <person name="Delehaunty K."/>
            <person name="Do C.B."/>
            <person name="Ebling H."/>
            <person name="Edwards K."/>
            <person name="Eickbush T."/>
            <person name="Evans J.D."/>
            <person name="Filipski A."/>
            <person name="Findeiss S."/>
            <person name="Freyhult E."/>
            <person name="Fulton L."/>
            <person name="Fulton R."/>
            <person name="Garcia A.C."/>
            <person name="Gardiner A."/>
            <person name="Garfield D.A."/>
            <person name="Garvin B.E."/>
            <person name="Gibson G."/>
            <person name="Gilbert D."/>
            <person name="Gnerre S."/>
            <person name="Godfrey J."/>
            <person name="Good R."/>
            <person name="Gotea V."/>
            <person name="Gravely B."/>
            <person name="Greenberg A.J."/>
            <person name="Griffiths-Jones S."/>
            <person name="Gross S."/>
            <person name="Guigo R."/>
            <person name="Gustafson E.A."/>
            <person name="Haerty W."/>
            <person name="Hahn M.W."/>
            <person name="Halligan D.L."/>
            <person name="Halpern A.L."/>
            <person name="Halter G.M."/>
            <person name="Han M.V."/>
            <person name="Heger A."/>
            <person name="Hillier L."/>
            <person name="Hinrichs A.S."/>
            <person name="Holmes I."/>
            <person name="Hoskins R.A."/>
            <person name="Hubisz M.J."/>
            <person name="Hultmark D."/>
            <person name="Huntley M.A."/>
            <person name="Jaffe D.B."/>
            <person name="Jagadeeshan S."/>
            <person name="Jeck W.R."/>
            <person name="Johnson J."/>
            <person name="Jones C.D."/>
            <person name="Jordan W.C."/>
            <person name="Karpen G.H."/>
            <person name="Kataoka E."/>
            <person name="Keightley P.D."/>
            <person name="Kheradpour P."/>
            <person name="Kirkness E.F."/>
            <person name="Koerich L.B."/>
            <person name="Kristiansen K."/>
            <person name="Kudrna D."/>
            <person name="Kulathinal R.J."/>
            <person name="Kumar S."/>
            <person name="Kwok R."/>
            <person name="Lander E."/>
            <person name="Langley C.H."/>
            <person name="Lapoint R."/>
            <person name="Lazzaro B.P."/>
            <person name="Lee S.J."/>
            <person name="Levesque L."/>
            <person name="Li R."/>
            <person name="Lin C.F."/>
            <person name="Lin M.F."/>
            <person name="Lindblad-Toh K."/>
            <person name="Llopart A."/>
            <person name="Long M."/>
            <person name="Low L."/>
            <person name="Lozovsky E."/>
            <person name="Lu J."/>
            <person name="Luo M."/>
            <person name="Machado C.A."/>
            <person name="Makalowski W."/>
            <person name="Marzo M."/>
            <person name="Matsuda M."/>
            <person name="Matzkin L."/>
            <person name="McAllister B."/>
            <person name="McBride C.S."/>
            <person name="McKernan B."/>
            <person name="McKernan K."/>
            <person name="Mendez-Lago M."/>
            <person name="Minx P."/>
            <person name="Mollenhauer M.U."/>
            <person name="Montooth K."/>
            <person name="Mount S.M."/>
            <person name="Mu X."/>
            <person name="Myers E."/>
            <person name="Negre B."/>
            <person name="Newfeld S."/>
            <person name="Nielsen R."/>
            <person name="Noor M.A."/>
            <person name="O'Grady P."/>
            <person name="Pachter L."/>
            <person name="Papaceit M."/>
            <person name="Parisi M.J."/>
            <person name="Parisi M."/>
            <person name="Parts L."/>
            <person name="Pedersen J.S."/>
            <person name="Pesole G."/>
            <person name="Phillippy A.M."/>
            <person name="Ponting C.P."/>
            <person name="Pop M."/>
            <person name="Porcelli D."/>
            <person name="Powell J.R."/>
            <person name="Prohaska S."/>
            <person name="Pruitt K."/>
            <person name="Puig M."/>
            <person name="Quesneville H."/>
            <person name="Ram K.R."/>
            <person name="Rand D."/>
            <person name="Rasmussen M.D."/>
            <person name="Reed L.K."/>
            <person name="Reenan R."/>
            <person name="Reily A."/>
            <person name="Remington K.A."/>
            <person name="Rieger T.T."/>
            <person name="Ritchie M.G."/>
            <person name="Robin C."/>
            <person name="Rogers Y.H."/>
            <person name="Rohde C."/>
            <person name="Rozas J."/>
            <person name="Rubenfield M.J."/>
            <person name="Ruiz A."/>
            <person name="Russo S."/>
            <person name="Salzberg S.L."/>
            <person name="Sanchez-Gracia A."/>
            <person name="Saranga D.J."/>
            <person name="Sato H."/>
            <person name="Schaeffer S.W."/>
            <person name="Schatz M.C."/>
            <person name="Schlenke T."/>
            <person name="Schwartz R."/>
            <person name="Segarra C."/>
            <person name="Singh R.S."/>
            <person name="Sirot L."/>
            <person name="Sirota M."/>
            <person name="Sisneros N.B."/>
            <person name="Smith C.D."/>
            <person name="Smith T.F."/>
            <person name="Spieth J."/>
            <person name="Stage D.E."/>
            <person name="Stark A."/>
            <person name="Stephan W."/>
            <person name="Strausberg R.L."/>
            <person name="Strempel S."/>
            <person name="Sturgill D."/>
            <person name="Sutton G."/>
            <person name="Sutton G.G."/>
            <person name="Tao W."/>
            <person name="Teichmann S."/>
            <person name="Tobari Y.N."/>
            <person name="Tomimura Y."/>
            <person name="Tsolas J.M."/>
            <person name="Valente V.L."/>
            <person name="Venter E."/>
            <person name="Venter J.C."/>
            <person name="Vicario S."/>
            <person name="Vieira F.G."/>
            <person name="Vilella A.J."/>
            <person name="Villasante A."/>
            <person name="Walenz B."/>
            <person name="Wang J."/>
            <person name="Wasserman M."/>
            <person name="Watts T."/>
            <person name="Wilson D."/>
            <person name="Wilson R.K."/>
            <person name="Wing R.A."/>
            <person name="Wolfner M.F."/>
            <person name="Wong A."/>
            <person name="Wong G.K."/>
            <person name="Wu C.I."/>
            <person name="Wu G."/>
            <person name="Yamamoto D."/>
            <person name="Yang H.P."/>
            <person name="Yang S.P."/>
            <person name="Yorke J.A."/>
            <person name="Yoshida K."/>
            <person name="Zdobnov E."/>
            <person name="Zhang P."/>
            <person name="Zhang Y."/>
            <person name="Zimin A.V."/>
            <person name="Baldwin J."/>
            <person name="Abdouelleil A."/>
            <person name="Abdulkadir J."/>
            <person name="Abebe A."/>
            <person name="Abera B."/>
            <person name="Abreu J."/>
            <person name="Acer S.C."/>
            <person name="Aftuck L."/>
            <person name="Alexander A."/>
            <person name="An P."/>
            <person name="Anderson E."/>
            <person name="Anderson S."/>
            <person name="Arachi H."/>
            <person name="Azer M."/>
            <person name="Bachantsang P."/>
            <person name="Barry A."/>
            <person name="Bayul T."/>
            <person name="Berlin A."/>
            <person name="Bessette D."/>
            <person name="Bloom T."/>
            <person name="Blye J."/>
            <person name="Boguslavskiy L."/>
            <person name="Bonnet C."/>
            <person name="Boukhgalter B."/>
            <person name="Bourzgui I."/>
            <person name="Brown A."/>
            <person name="Cahill P."/>
            <person name="Channer S."/>
            <person name="Cheshatsang Y."/>
            <person name="Chuda L."/>
            <person name="Citroen M."/>
            <person name="Collymore A."/>
            <person name="Cooke P."/>
            <person name="Costello M."/>
            <person name="D'Aco K."/>
            <person name="Daza R."/>
            <person name="De Haan G."/>
            <person name="DeGray S."/>
            <person name="DeMaso C."/>
            <person name="Dhargay N."/>
            <person name="Dooley K."/>
            <person name="Dooley E."/>
            <person name="Doricent M."/>
            <person name="Dorje P."/>
            <person name="Dorjee K."/>
            <person name="Dupes A."/>
            <person name="Elong R."/>
            <person name="Falk J."/>
            <person name="Farina A."/>
            <person name="Faro S."/>
            <person name="Ferguson D."/>
            <person name="Fisher S."/>
            <person name="Foley C.D."/>
            <person name="Franke A."/>
            <person name="Friedrich D."/>
            <person name="Gadbois L."/>
            <person name="Gearin G."/>
            <person name="Gearin C.R."/>
            <person name="Giannoukos G."/>
            <person name="Goode T."/>
            <person name="Graham J."/>
            <person name="Grandbois E."/>
            <person name="Grewal S."/>
            <person name="Gyaltsen K."/>
            <person name="Hafez N."/>
            <person name="Hagos B."/>
            <person name="Hall J."/>
            <person name="Henson C."/>
            <person name="Hollinger A."/>
            <person name="Honan T."/>
            <person name="Huard M.D."/>
            <person name="Hughes L."/>
            <person name="Hurhula B."/>
            <person name="Husby M.E."/>
            <person name="Kamat A."/>
            <person name="Kanga B."/>
            <person name="Kashin S."/>
            <person name="Khazanovich D."/>
            <person name="Kisner P."/>
            <person name="Lance K."/>
            <person name="Lara M."/>
            <person name="Lee W."/>
            <person name="Lennon N."/>
            <person name="Letendre F."/>
            <person name="LeVine R."/>
            <person name="Lipovsky A."/>
            <person name="Liu X."/>
            <person name="Liu J."/>
            <person name="Liu S."/>
            <person name="Lokyitsang T."/>
            <person name="Lokyitsang Y."/>
            <person name="Lubonja R."/>
            <person name="Lui A."/>
            <person name="MacDonald P."/>
            <person name="Magnisalis V."/>
            <person name="Maru K."/>
            <person name="Matthews C."/>
            <person name="McCusker W."/>
            <person name="McDonough S."/>
            <person name="Mehta T."/>
            <person name="Meldrim J."/>
            <person name="Meneus L."/>
            <person name="Mihai O."/>
            <person name="Mihalev A."/>
            <person name="Mihova T."/>
            <person name="Mittelman R."/>
            <person name="Mlenga V."/>
            <person name="Montmayeur A."/>
            <person name="Mulrain L."/>
            <person name="Navidi A."/>
            <person name="Naylor J."/>
            <person name="Negash T."/>
            <person name="Nguyen T."/>
            <person name="Nguyen N."/>
            <person name="Nicol R."/>
            <person name="Norbu C."/>
            <person name="Norbu N."/>
            <person name="Novod N."/>
            <person name="O'Neill B."/>
            <person name="Osman S."/>
            <person name="Markiewicz E."/>
            <person name="Oyono O.L."/>
            <person name="Patti C."/>
            <person name="Phunkhang P."/>
            <person name="Pierre F."/>
            <person name="Priest M."/>
            <person name="Raghuraman S."/>
            <person name="Rege F."/>
            <person name="Reyes R."/>
            <person name="Rise C."/>
            <person name="Rogov P."/>
            <person name="Ross K."/>
            <person name="Ryan E."/>
            <person name="Settipalli S."/>
            <person name="Shea T."/>
            <person name="Sherpa N."/>
            <person name="Shi L."/>
            <person name="Shih D."/>
            <person name="Sparrow T."/>
            <person name="Spaulding J."/>
            <person name="Stalker J."/>
            <person name="Stange-Thomann N."/>
            <person name="Stavropoulos S."/>
            <person name="Stone C."/>
            <person name="Strader C."/>
            <person name="Tesfaye S."/>
            <person name="Thomson T."/>
            <person name="Thoulutsang Y."/>
            <person name="Thoulutsang D."/>
            <person name="Topham K."/>
            <person name="Topping I."/>
            <person name="Tsamla T."/>
            <person name="Vassiliev H."/>
            <person name="Vo A."/>
            <person name="Wangchuk T."/>
            <person name="Wangdi T."/>
            <person name="Weiand M."/>
            <person name="Wilkinson J."/>
            <person name="Wilson A."/>
            <person name="Yadav S."/>
            <person name="Young G."/>
            <person name="Yu Q."/>
            <person name="Zembek L."/>
            <person name="Zhong D."/>
            <person name="Zimmer A."/>
            <person name="Zwirko Z."/>
            <person name="Jaffe D.B."/>
            <person name="Alvarez P."/>
            <person name="Brockman W."/>
            <person name="Butler J."/>
            <person name="Chin C."/>
            <person name="Gnerre S."/>
            <person name="Grabherr M."/>
            <person name="Kleber M."/>
            <person name="Mauceli E."/>
            <person name="MacCallum I."/>
        </authorList>
    </citation>
    <scope>NUCLEOTIDE SEQUENCE [LARGE SCALE GENOMIC DNA]</scope>
    <source>
        <strain evidence="3">MSH-3 / Tucson 14011-0111.49</strain>
    </source>
</reference>
<accession>B4H1P1</accession>
<sequence>MISITKRNGKALFQYAAPGTRYNDDTTLTNQLKASSVKEQLKFRAEQKQRRGCGCLATNQPIYEVQAGERESSSNDESKRKQQQQQQQQQRAENSKNEWQCAVVEAGYYNNAVCSKEKKEKEEEEAQSETLRTPAEGSAALMLLLPPLLLFPLRCVVYKNLTSAPFMISENSKLVQERQPGSSNNSNNSSSNSEGCNGTNINM</sequence>
<evidence type="ECO:0000313" key="2">
    <source>
        <dbReference type="EMBL" id="EDW30218.1"/>
    </source>
</evidence>
<dbReference type="HOGENOM" id="CLU_1350154_0_0_1"/>
<feature type="region of interest" description="Disordered" evidence="1">
    <location>
        <begin position="175"/>
        <end position="203"/>
    </location>
</feature>
<keyword evidence="3" id="KW-1185">Reference proteome</keyword>
<evidence type="ECO:0000256" key="1">
    <source>
        <dbReference type="SAM" id="MobiDB-lite"/>
    </source>
</evidence>